<sequence length="157" mass="18263">MSAEEPWFSGSANKHICANILMFHWRIASAVNAFPRKAAEAMSKTRWRIGLYREVTAMKDAIAVAMVSGCNGGRFFKQDFSWFNCTQDNTFIVHWDKLPHHIDIPVHVQAFQPFVNPNLSGLNMWWTWDDKTPPLGVQRPPWWDSTEDQIKDYLHKE</sequence>
<evidence type="ECO:0000313" key="1">
    <source>
        <dbReference type="EMBL" id="KAK7685246.1"/>
    </source>
</evidence>
<reference evidence="1 2" key="1">
    <citation type="submission" date="2022-09" db="EMBL/GenBank/DDBJ databases">
        <authorList>
            <person name="Palmer J.M."/>
        </authorList>
    </citation>
    <scope>NUCLEOTIDE SEQUENCE [LARGE SCALE GENOMIC DNA]</scope>
    <source>
        <strain evidence="1 2">DSM 7382</strain>
    </source>
</reference>
<dbReference type="AlphaFoldDB" id="A0AAW0G6F5"/>
<protein>
    <submittedName>
        <fullName evidence="1">Uncharacterized protein</fullName>
    </submittedName>
</protein>
<name>A0AAW0G6F5_9APHY</name>
<proteinExistence type="predicted"/>
<gene>
    <name evidence="1" type="ORF">QCA50_011609</name>
</gene>
<organism evidence="1 2">
    <name type="scientific">Cerrena zonata</name>
    <dbReference type="NCBI Taxonomy" id="2478898"/>
    <lineage>
        <taxon>Eukaryota</taxon>
        <taxon>Fungi</taxon>
        <taxon>Dikarya</taxon>
        <taxon>Basidiomycota</taxon>
        <taxon>Agaricomycotina</taxon>
        <taxon>Agaricomycetes</taxon>
        <taxon>Polyporales</taxon>
        <taxon>Cerrenaceae</taxon>
        <taxon>Cerrena</taxon>
    </lineage>
</organism>
<dbReference type="EMBL" id="JASBNA010000021">
    <property type="protein sequence ID" value="KAK7685246.1"/>
    <property type="molecule type" value="Genomic_DNA"/>
</dbReference>
<evidence type="ECO:0000313" key="2">
    <source>
        <dbReference type="Proteomes" id="UP001385951"/>
    </source>
</evidence>
<keyword evidence="2" id="KW-1185">Reference proteome</keyword>
<comment type="caution">
    <text evidence="1">The sequence shown here is derived from an EMBL/GenBank/DDBJ whole genome shotgun (WGS) entry which is preliminary data.</text>
</comment>
<dbReference type="Proteomes" id="UP001385951">
    <property type="component" value="Unassembled WGS sequence"/>
</dbReference>
<accession>A0AAW0G6F5</accession>